<feature type="region of interest" description="Disordered" evidence="14">
    <location>
        <begin position="115"/>
        <end position="136"/>
    </location>
</feature>
<comment type="pathway">
    <text evidence="2 13">Protein modification; protein glycosylation.</text>
</comment>
<evidence type="ECO:0000256" key="7">
    <source>
        <dbReference type="ARBA" id="ARBA00022723"/>
    </source>
</evidence>
<dbReference type="AlphaFoldDB" id="A0A7R8WKP7"/>
<proteinExistence type="inferred from homology"/>
<dbReference type="Pfam" id="PF03071">
    <property type="entry name" value="GNT-I"/>
    <property type="match status" value="1"/>
</dbReference>
<sequence>MDDLKAGVPRTAYKGIVTVFFRGRRIFIVPPTSWKGYTVPPPPDKKRPLSEFYRRRDLIPGTFQGHRSQGVQLNVRQTANHSQAQSAADWFEGGVDSPRNSQFIQSQIMSALKPTGGLNSEASEGTSTIPVSLNAR</sequence>
<dbReference type="GO" id="GO:0003827">
    <property type="term" value="F:alpha-1,3-mannosylglycoprotein 2-beta-N-acetylglucosaminyltransferase activity"/>
    <property type="evidence" value="ECO:0007669"/>
    <property type="project" value="UniProtKB-UniRule"/>
</dbReference>
<comment type="cofactor">
    <cofactor evidence="13">
        <name>Mn(2+)</name>
        <dbReference type="ChEBI" id="CHEBI:29035"/>
    </cofactor>
    <text evidence="13">The cofactor is mostly bound to the substrate.</text>
</comment>
<evidence type="ECO:0000256" key="2">
    <source>
        <dbReference type="ARBA" id="ARBA00004922"/>
    </source>
</evidence>
<feature type="compositionally biased region" description="Polar residues" evidence="14">
    <location>
        <begin position="117"/>
        <end position="136"/>
    </location>
</feature>
<evidence type="ECO:0000256" key="1">
    <source>
        <dbReference type="ARBA" id="ARBA00004323"/>
    </source>
</evidence>
<comment type="function">
    <text evidence="13">Initiates complex N-linked carbohydrate formation. Essential for the conversion of high-mannose to hybrid and complex N-glycans.</text>
</comment>
<evidence type="ECO:0000256" key="6">
    <source>
        <dbReference type="ARBA" id="ARBA00022692"/>
    </source>
</evidence>
<evidence type="ECO:0000256" key="14">
    <source>
        <dbReference type="SAM" id="MobiDB-lite"/>
    </source>
</evidence>
<reference evidence="15" key="1">
    <citation type="submission" date="2020-11" db="EMBL/GenBank/DDBJ databases">
        <authorList>
            <person name="Tran Van P."/>
        </authorList>
    </citation>
    <scope>NUCLEOTIDE SEQUENCE</scope>
</reference>
<comment type="subcellular location">
    <subcellularLocation>
        <location evidence="1 13">Golgi apparatus membrane</location>
        <topology evidence="1 13">Single-pass type II membrane protein</topology>
    </subcellularLocation>
</comment>
<dbReference type="UniPathway" id="UPA00378"/>
<dbReference type="InterPro" id="IPR004139">
    <property type="entry name" value="Glyco_trans_13"/>
</dbReference>
<accession>A0A7R8WKP7</accession>
<dbReference type="SUPFAM" id="SSF53448">
    <property type="entry name" value="Nucleotide-diphospho-sugar transferases"/>
    <property type="match status" value="1"/>
</dbReference>
<dbReference type="InterPro" id="IPR029044">
    <property type="entry name" value="Nucleotide-diphossugar_trans"/>
</dbReference>
<evidence type="ECO:0000256" key="8">
    <source>
        <dbReference type="ARBA" id="ARBA00022968"/>
    </source>
</evidence>
<evidence type="ECO:0000256" key="3">
    <source>
        <dbReference type="ARBA" id="ARBA00006492"/>
    </source>
</evidence>
<evidence type="ECO:0000256" key="12">
    <source>
        <dbReference type="ARBA" id="ARBA00023211"/>
    </source>
</evidence>
<keyword evidence="4 13" id="KW-0328">Glycosyltransferase</keyword>
<evidence type="ECO:0000256" key="13">
    <source>
        <dbReference type="RuleBase" id="RU368119"/>
    </source>
</evidence>
<evidence type="ECO:0000256" key="11">
    <source>
        <dbReference type="ARBA" id="ARBA00023136"/>
    </source>
</evidence>
<organism evidence="15">
    <name type="scientific">Cyprideis torosa</name>
    <dbReference type="NCBI Taxonomy" id="163714"/>
    <lineage>
        <taxon>Eukaryota</taxon>
        <taxon>Metazoa</taxon>
        <taxon>Ecdysozoa</taxon>
        <taxon>Arthropoda</taxon>
        <taxon>Crustacea</taxon>
        <taxon>Oligostraca</taxon>
        <taxon>Ostracoda</taxon>
        <taxon>Podocopa</taxon>
        <taxon>Podocopida</taxon>
        <taxon>Cytherocopina</taxon>
        <taxon>Cytheroidea</taxon>
        <taxon>Cytherideidae</taxon>
        <taxon>Cyprideis</taxon>
    </lineage>
</organism>
<keyword evidence="7 13" id="KW-0479">Metal-binding</keyword>
<comment type="similarity">
    <text evidence="3 13">Belongs to the glycosyltransferase 13 family.</text>
</comment>
<keyword evidence="11" id="KW-0472">Membrane</keyword>
<protein>
    <recommendedName>
        <fullName evidence="13">Alpha-1,3-mannosyl-glycoprotein 2-beta-N-acetylglucosaminyltransferase</fullName>
        <shortName evidence="13">GNT-I</shortName>
        <shortName evidence="13">GlcNAc-T I</shortName>
        <ecNumber evidence="13">2.4.1.101</ecNumber>
    </recommendedName>
    <alternativeName>
        <fullName evidence="13">N-glycosyl-oligosaccharide-glycoprotein N-acetylglucosaminyltransferase I</fullName>
    </alternativeName>
</protein>
<keyword evidence="9" id="KW-1133">Transmembrane helix</keyword>
<name>A0A7R8WKP7_9CRUS</name>
<keyword evidence="8 13" id="KW-0735">Signal-anchor</keyword>
<evidence type="ECO:0000256" key="10">
    <source>
        <dbReference type="ARBA" id="ARBA00023034"/>
    </source>
</evidence>
<evidence type="ECO:0000256" key="5">
    <source>
        <dbReference type="ARBA" id="ARBA00022679"/>
    </source>
</evidence>
<evidence type="ECO:0000256" key="9">
    <source>
        <dbReference type="ARBA" id="ARBA00022989"/>
    </source>
</evidence>
<dbReference type="GO" id="GO:0000139">
    <property type="term" value="C:Golgi membrane"/>
    <property type="evidence" value="ECO:0007669"/>
    <property type="project" value="UniProtKB-SubCell"/>
</dbReference>
<keyword evidence="10 13" id="KW-0333">Golgi apparatus</keyword>
<keyword evidence="5" id="KW-0808">Transferase</keyword>
<evidence type="ECO:0000313" key="15">
    <source>
        <dbReference type="EMBL" id="CAD7230784.1"/>
    </source>
</evidence>
<evidence type="ECO:0000256" key="4">
    <source>
        <dbReference type="ARBA" id="ARBA00022676"/>
    </source>
</evidence>
<keyword evidence="12 13" id="KW-0464">Manganese</keyword>
<dbReference type="Gene3D" id="3.10.180.20">
    <property type="entry name" value="N-Acetylglucosaminyltransferase I, Domain 2"/>
    <property type="match status" value="1"/>
</dbReference>
<comment type="catalytic activity">
    <reaction evidence="13">
        <text>N(4)-(alpha-D-Man-(1-&gt;3)-[alpha-D-Man-(1-&gt;3)-[alpha-D-Man-(1-&gt;6)]-alpha-D-Man-(1-&gt;6)]-beta-D-Man-(1-&gt;4)-beta-D-GlcNAc-(1-&gt;4)-beta-D-GlcNAc)-L-asparaginyl-[protein] (N-glucan mannose isomer 5A1,2) + UDP-N-acetyl-alpha-D-glucosamine = N(4)-{beta-D-GlcNAc-(1-&gt;2)-alpha-D-Man-(1-&gt;3)-[alpha-D-Man-(1-&gt;3)-[alpha-D-Man-(1-&gt;6)]-alpha-D-Man-(1-&gt;6)]-beta-D-Man-(1-&gt;4)-beta-D-GlcNAc-(1-&gt;4)-beta-D-GlcNAc}-L-asparaginyl-[protein] + UDP + H(+)</text>
        <dbReference type="Rhea" id="RHEA:11456"/>
        <dbReference type="Rhea" id="RHEA-COMP:14367"/>
        <dbReference type="Rhea" id="RHEA-COMP:14368"/>
        <dbReference type="ChEBI" id="CHEBI:15378"/>
        <dbReference type="ChEBI" id="CHEBI:57705"/>
        <dbReference type="ChEBI" id="CHEBI:58223"/>
        <dbReference type="ChEBI" id="CHEBI:59087"/>
        <dbReference type="ChEBI" id="CHEBI:60625"/>
        <dbReference type="EC" id="2.4.1.101"/>
    </reaction>
</comment>
<dbReference type="OrthoDB" id="440755at2759"/>
<dbReference type="GO" id="GO:0030145">
    <property type="term" value="F:manganese ion binding"/>
    <property type="evidence" value="ECO:0007669"/>
    <property type="project" value="UniProtKB-UniRule"/>
</dbReference>
<dbReference type="EMBL" id="OB662952">
    <property type="protein sequence ID" value="CAD7230784.1"/>
    <property type="molecule type" value="Genomic_DNA"/>
</dbReference>
<gene>
    <name evidence="15" type="ORF">CTOB1V02_LOCUS8640</name>
</gene>
<keyword evidence="6" id="KW-0812">Transmembrane</keyword>
<dbReference type="EC" id="2.4.1.101" evidence="13"/>